<accession>A0A0A9C6C0</accession>
<reference evidence="1" key="1">
    <citation type="submission" date="2014-09" db="EMBL/GenBank/DDBJ databases">
        <authorList>
            <person name="Magalhaes I.L.F."/>
            <person name="Oliveira U."/>
            <person name="Santos F.R."/>
            <person name="Vidigal T.H.D.A."/>
            <person name="Brescovit A.D."/>
            <person name="Santos A.J."/>
        </authorList>
    </citation>
    <scope>NUCLEOTIDE SEQUENCE</scope>
    <source>
        <tissue evidence="1">Shoot tissue taken approximately 20 cm above the soil surface</tissue>
    </source>
</reference>
<dbReference type="AlphaFoldDB" id="A0A0A9C6C0"/>
<dbReference type="EMBL" id="GBRH01226041">
    <property type="protein sequence ID" value="JAD71854.1"/>
    <property type="molecule type" value="Transcribed_RNA"/>
</dbReference>
<evidence type="ECO:0000313" key="1">
    <source>
        <dbReference type="EMBL" id="JAD71854.1"/>
    </source>
</evidence>
<name>A0A0A9C6C0_ARUDO</name>
<proteinExistence type="predicted"/>
<reference evidence="1" key="2">
    <citation type="journal article" date="2015" name="Data Brief">
        <title>Shoot transcriptome of the giant reed, Arundo donax.</title>
        <authorList>
            <person name="Barrero R.A."/>
            <person name="Guerrero F.D."/>
            <person name="Moolhuijzen P."/>
            <person name="Goolsby J.A."/>
            <person name="Tidwell J."/>
            <person name="Bellgard S.E."/>
            <person name="Bellgard M.I."/>
        </authorList>
    </citation>
    <scope>NUCLEOTIDE SEQUENCE</scope>
    <source>
        <tissue evidence="1">Shoot tissue taken approximately 20 cm above the soil surface</tissue>
    </source>
</reference>
<protein>
    <submittedName>
        <fullName evidence="1">Uncharacterized protein</fullName>
    </submittedName>
</protein>
<sequence length="22" mass="2411">MVGLGPYWAAAHDICGVFFWLG</sequence>
<organism evidence="1">
    <name type="scientific">Arundo donax</name>
    <name type="common">Giant reed</name>
    <name type="synonym">Donax arundinaceus</name>
    <dbReference type="NCBI Taxonomy" id="35708"/>
    <lineage>
        <taxon>Eukaryota</taxon>
        <taxon>Viridiplantae</taxon>
        <taxon>Streptophyta</taxon>
        <taxon>Embryophyta</taxon>
        <taxon>Tracheophyta</taxon>
        <taxon>Spermatophyta</taxon>
        <taxon>Magnoliopsida</taxon>
        <taxon>Liliopsida</taxon>
        <taxon>Poales</taxon>
        <taxon>Poaceae</taxon>
        <taxon>PACMAD clade</taxon>
        <taxon>Arundinoideae</taxon>
        <taxon>Arundineae</taxon>
        <taxon>Arundo</taxon>
    </lineage>
</organism>